<dbReference type="STRING" id="74557.A0A1V9ZYN6"/>
<name>A0A1V9ZYN6_9STRA</name>
<feature type="non-terminal residue" evidence="2">
    <location>
        <position position="257"/>
    </location>
</feature>
<dbReference type="InterPro" id="IPR035992">
    <property type="entry name" value="Ricin_B-like_lectins"/>
</dbReference>
<dbReference type="OrthoDB" id="62471at2759"/>
<comment type="caution">
    <text evidence="2">The sequence shown here is derived from an EMBL/GenBank/DDBJ whole genome shotgun (WGS) entry which is preliminary data.</text>
</comment>
<keyword evidence="3" id="KW-1185">Reference proteome</keyword>
<dbReference type="AlphaFoldDB" id="A0A1V9ZYN6"/>
<evidence type="ECO:0000313" key="3">
    <source>
        <dbReference type="Proteomes" id="UP000243217"/>
    </source>
</evidence>
<gene>
    <name evidence="2" type="ORF">THRCLA_21289</name>
</gene>
<sequence length="257" mass="29492">IQLCTANNFILSEFYGKLYTDVVRNNQNERFEYNWTSKTIRAKSNGQCLQVVTDGKVSGLGDVVTAPCDFSQDFQRWELQSGYVSSFHGIFQLRTQDALKQGSLVSVGFASSTVDMLNHYFGYCSTFNNNYVRIVSTRGKRISEYYTGLYFNDPANNFNELFTWDANNKMFKSVSTDQCLDSFLDSDGKYKVHTYNCNVNNGNQKWIVHTDTKQIEHATHTGQCLDGDPTYLDHHLQMWECTPNNPNQQWDVIAYSP</sequence>
<reference evidence="2 3" key="1">
    <citation type="journal article" date="2014" name="Genome Biol. Evol.">
        <title>The secreted proteins of Achlya hypogyna and Thraustotheca clavata identify the ancestral oomycete secretome and reveal gene acquisitions by horizontal gene transfer.</title>
        <authorList>
            <person name="Misner I."/>
            <person name="Blouin N."/>
            <person name="Leonard G."/>
            <person name="Richards T.A."/>
            <person name="Lane C.E."/>
        </authorList>
    </citation>
    <scope>NUCLEOTIDE SEQUENCE [LARGE SCALE GENOMIC DNA]</scope>
    <source>
        <strain evidence="2 3">ATCC 34112</strain>
    </source>
</reference>
<proteinExistence type="predicted"/>
<dbReference type="Gene3D" id="2.80.10.50">
    <property type="match status" value="2"/>
</dbReference>
<dbReference type="PROSITE" id="PS50231">
    <property type="entry name" value="RICIN_B_LECTIN"/>
    <property type="match status" value="2"/>
</dbReference>
<dbReference type="Pfam" id="PF00652">
    <property type="entry name" value="Ricin_B_lectin"/>
    <property type="match status" value="1"/>
</dbReference>
<protein>
    <recommendedName>
        <fullName evidence="1">Ricin B lectin domain-containing protein</fullName>
    </recommendedName>
</protein>
<dbReference type="SMART" id="SM00458">
    <property type="entry name" value="RICIN"/>
    <property type="match status" value="1"/>
</dbReference>
<evidence type="ECO:0000259" key="1">
    <source>
        <dbReference type="SMART" id="SM00458"/>
    </source>
</evidence>
<dbReference type="SUPFAM" id="SSF50370">
    <property type="entry name" value="Ricin B-like lectins"/>
    <property type="match status" value="2"/>
</dbReference>
<accession>A0A1V9ZYN6</accession>
<dbReference type="EMBL" id="JNBS01001058">
    <property type="protein sequence ID" value="OQS02910.1"/>
    <property type="molecule type" value="Genomic_DNA"/>
</dbReference>
<feature type="domain" description="Ricin B lectin" evidence="1">
    <location>
        <begin position="129"/>
        <end position="253"/>
    </location>
</feature>
<dbReference type="InterPro" id="IPR000772">
    <property type="entry name" value="Ricin_B_lectin"/>
</dbReference>
<dbReference type="Proteomes" id="UP000243217">
    <property type="component" value="Unassembled WGS sequence"/>
</dbReference>
<feature type="non-terminal residue" evidence="2">
    <location>
        <position position="1"/>
    </location>
</feature>
<organism evidence="2 3">
    <name type="scientific">Thraustotheca clavata</name>
    <dbReference type="NCBI Taxonomy" id="74557"/>
    <lineage>
        <taxon>Eukaryota</taxon>
        <taxon>Sar</taxon>
        <taxon>Stramenopiles</taxon>
        <taxon>Oomycota</taxon>
        <taxon>Saprolegniomycetes</taxon>
        <taxon>Saprolegniales</taxon>
        <taxon>Achlyaceae</taxon>
        <taxon>Thraustotheca</taxon>
    </lineage>
</organism>
<evidence type="ECO:0000313" key="2">
    <source>
        <dbReference type="EMBL" id="OQS02910.1"/>
    </source>
</evidence>